<evidence type="ECO:0000256" key="1">
    <source>
        <dbReference type="SAM" id="MobiDB-lite"/>
    </source>
</evidence>
<feature type="region of interest" description="Disordered" evidence="1">
    <location>
        <begin position="39"/>
        <end position="120"/>
    </location>
</feature>
<dbReference type="PANTHER" id="PTHR34831:SF1">
    <property type="entry name" value="MIGRATION AND INVASION-INHIBITORY PROTEIN"/>
    <property type="match status" value="1"/>
</dbReference>
<dbReference type="STRING" id="283909.R7USZ2"/>
<dbReference type="Proteomes" id="UP000014760">
    <property type="component" value="Unassembled WGS sequence"/>
</dbReference>
<keyword evidence="4" id="KW-1185">Reference proteome</keyword>
<dbReference type="EMBL" id="AMQN01006341">
    <property type="status" value="NOT_ANNOTATED_CDS"/>
    <property type="molecule type" value="Genomic_DNA"/>
</dbReference>
<dbReference type="PANTHER" id="PTHR34831">
    <property type="entry name" value="MIGRATION AND INVASION-INHIBITORY PROTEIN"/>
    <property type="match status" value="1"/>
</dbReference>
<dbReference type="OMA" id="TYTINER"/>
<name>R7USZ2_CAPTE</name>
<evidence type="ECO:0000313" key="2">
    <source>
        <dbReference type="EMBL" id="ELU09604.1"/>
    </source>
</evidence>
<organism evidence="2">
    <name type="scientific">Capitella teleta</name>
    <name type="common">Polychaete worm</name>
    <dbReference type="NCBI Taxonomy" id="283909"/>
    <lineage>
        <taxon>Eukaryota</taxon>
        <taxon>Metazoa</taxon>
        <taxon>Spiralia</taxon>
        <taxon>Lophotrochozoa</taxon>
        <taxon>Annelida</taxon>
        <taxon>Polychaeta</taxon>
        <taxon>Sedentaria</taxon>
        <taxon>Scolecida</taxon>
        <taxon>Capitellidae</taxon>
        <taxon>Capitella</taxon>
    </lineage>
</organism>
<protein>
    <recommendedName>
        <fullName evidence="5">Migration and invasion-inhibitory protein</fullName>
    </recommendedName>
</protein>
<feature type="compositionally biased region" description="Basic and acidic residues" evidence="1">
    <location>
        <begin position="59"/>
        <end position="71"/>
    </location>
</feature>
<accession>R7USZ2</accession>
<dbReference type="HOGENOM" id="CLU_533454_0_0_1"/>
<sequence>MEPHELQQLQALRLQNLSLLKRMHQGQERCHALVYGTGDSPGLLPHRTKPSLRVTLPSHDSEPLRNSEVEVKTYPSPSKRTPGKKDQYRAAFDTSGASTEDFSQCTTPPRTKDTALSKADTPKSILKHRKIIDDNVIVESKFVHTPNAGKEKKKKGLNFSYSDVDDLDLAMELNAQRTRNANKTGSYIEESLDTSVRDLDLDEDENLKMRTETQSKLLKDTGNCKGKKNIVTDFSRRSKSASAAAPSSGASLLHQLPAALDSRLQPPLLGYDWIAGNLDSEGDTLYNMPENYFDEIKNFRKQNKEDCLSNPYSSNPLGNTRPLSPIVQDPSHTCIHGYDINDRLFTQPVNADEDGRSICPICLVPRKDEASAQSPGFVRVSIPKSAIAEPYQRKPSRRGSFDSADSCALTKHCLAGWECSQPSMLPTATTLDLQQASKGIRAKQTATKDDADKLAKSFSRFSRLLGSEDADDSVSALREQSSTGDGVLNRSRALEWELRQAPRDPPYIMRR</sequence>
<evidence type="ECO:0000313" key="4">
    <source>
        <dbReference type="Proteomes" id="UP000014760"/>
    </source>
</evidence>
<dbReference type="OrthoDB" id="10002384at2759"/>
<evidence type="ECO:0008006" key="5">
    <source>
        <dbReference type="Google" id="ProtNLM"/>
    </source>
</evidence>
<reference evidence="3" key="3">
    <citation type="submission" date="2015-06" db="UniProtKB">
        <authorList>
            <consortium name="EnsemblMetazoa"/>
        </authorList>
    </citation>
    <scope>IDENTIFICATION</scope>
</reference>
<reference evidence="4" key="1">
    <citation type="submission" date="2012-12" db="EMBL/GenBank/DDBJ databases">
        <authorList>
            <person name="Hellsten U."/>
            <person name="Grimwood J."/>
            <person name="Chapman J.A."/>
            <person name="Shapiro H."/>
            <person name="Aerts A."/>
            <person name="Otillar R.P."/>
            <person name="Terry A.Y."/>
            <person name="Boore J.L."/>
            <person name="Simakov O."/>
            <person name="Marletaz F."/>
            <person name="Cho S.-J."/>
            <person name="Edsinger-Gonzales E."/>
            <person name="Havlak P."/>
            <person name="Kuo D.-H."/>
            <person name="Larsson T."/>
            <person name="Lv J."/>
            <person name="Arendt D."/>
            <person name="Savage R."/>
            <person name="Osoegawa K."/>
            <person name="de Jong P."/>
            <person name="Lindberg D.R."/>
            <person name="Seaver E.C."/>
            <person name="Weisblat D.A."/>
            <person name="Putnam N.H."/>
            <person name="Grigoriev I.V."/>
            <person name="Rokhsar D.S."/>
        </authorList>
    </citation>
    <scope>NUCLEOTIDE SEQUENCE</scope>
    <source>
        <strain evidence="4">I ESC-2004</strain>
    </source>
</reference>
<dbReference type="GO" id="GO:0030336">
    <property type="term" value="P:negative regulation of cell migration"/>
    <property type="evidence" value="ECO:0007669"/>
    <property type="project" value="InterPro"/>
</dbReference>
<feature type="compositionally biased region" description="Polar residues" evidence="1">
    <location>
        <begin position="95"/>
        <end position="109"/>
    </location>
</feature>
<dbReference type="EnsemblMetazoa" id="CapteT229371">
    <property type="protein sequence ID" value="CapteP229371"/>
    <property type="gene ID" value="CapteG229371"/>
</dbReference>
<gene>
    <name evidence="2" type="ORF">CAPTEDRAFT_229371</name>
</gene>
<dbReference type="EMBL" id="KB298124">
    <property type="protein sequence ID" value="ELU09604.1"/>
    <property type="molecule type" value="Genomic_DNA"/>
</dbReference>
<proteinExistence type="predicted"/>
<reference evidence="2 4" key="2">
    <citation type="journal article" date="2013" name="Nature">
        <title>Insights into bilaterian evolution from three spiralian genomes.</title>
        <authorList>
            <person name="Simakov O."/>
            <person name="Marletaz F."/>
            <person name="Cho S.J."/>
            <person name="Edsinger-Gonzales E."/>
            <person name="Havlak P."/>
            <person name="Hellsten U."/>
            <person name="Kuo D.H."/>
            <person name="Larsson T."/>
            <person name="Lv J."/>
            <person name="Arendt D."/>
            <person name="Savage R."/>
            <person name="Osoegawa K."/>
            <person name="de Jong P."/>
            <person name="Grimwood J."/>
            <person name="Chapman J.A."/>
            <person name="Shapiro H."/>
            <person name="Aerts A."/>
            <person name="Otillar R.P."/>
            <person name="Terry A.Y."/>
            <person name="Boore J.L."/>
            <person name="Grigoriev I.V."/>
            <person name="Lindberg D.R."/>
            <person name="Seaver E.C."/>
            <person name="Weisblat D.A."/>
            <person name="Putnam N.H."/>
            <person name="Rokhsar D.S."/>
        </authorList>
    </citation>
    <scope>NUCLEOTIDE SEQUENCE</scope>
    <source>
        <strain evidence="2 4">I ESC-2004</strain>
    </source>
</reference>
<evidence type="ECO:0000313" key="3">
    <source>
        <dbReference type="EnsemblMetazoa" id="CapteP229371"/>
    </source>
</evidence>
<dbReference type="InterPro" id="IPR031466">
    <property type="entry name" value="MIIP"/>
</dbReference>
<dbReference type="Pfam" id="PF15734">
    <property type="entry name" value="MIIP"/>
    <property type="match status" value="1"/>
</dbReference>
<dbReference type="AlphaFoldDB" id="R7USZ2"/>
<dbReference type="GO" id="GO:0010972">
    <property type="term" value="P:negative regulation of G2/M transition of mitotic cell cycle"/>
    <property type="evidence" value="ECO:0007669"/>
    <property type="project" value="InterPro"/>
</dbReference>